<feature type="chain" id="PRO_5001486084" description="PAN-3 domain-containing protein" evidence="1">
    <location>
        <begin position="25"/>
        <end position="185"/>
    </location>
</feature>
<evidence type="ECO:0000259" key="2">
    <source>
        <dbReference type="Pfam" id="PF08277"/>
    </source>
</evidence>
<gene>
    <name evidence="3" type="primary">Acey_s0290.g1538</name>
    <name evidence="3" type="ORF">Y032_0290g1538</name>
</gene>
<dbReference type="InterPro" id="IPR006583">
    <property type="entry name" value="PAN-3_domain"/>
</dbReference>
<evidence type="ECO:0000313" key="4">
    <source>
        <dbReference type="Proteomes" id="UP000024635"/>
    </source>
</evidence>
<dbReference type="AlphaFoldDB" id="A0A016S637"/>
<protein>
    <recommendedName>
        <fullName evidence="2">PAN-3 domain-containing protein</fullName>
    </recommendedName>
</protein>
<feature type="domain" description="PAN-3" evidence="2">
    <location>
        <begin position="45"/>
        <end position="76"/>
    </location>
</feature>
<dbReference type="PROSITE" id="PS51257">
    <property type="entry name" value="PROKAR_LIPOPROTEIN"/>
    <property type="match status" value="1"/>
</dbReference>
<name>A0A016S637_9BILA</name>
<sequence length="185" mass="20965">MRGMATFTFLTMFLHLQQMHLSSGCVFRLETVDFTADLMYRLILADTDICIRACYDEDDCILVEHEDKNCSVFKQGITVHKPKGKVYVLRRQESDLSGRALEMAPNLAFQPVPVPTVPTIEECVEYSSERTVVDVHVANNLHFFIPRSLPVAAEFTLTRSFGFRKETQNIGDDAGTLDLRPTSKD</sequence>
<dbReference type="OrthoDB" id="10422341at2759"/>
<feature type="signal peptide" evidence="1">
    <location>
        <begin position="1"/>
        <end position="24"/>
    </location>
</feature>
<dbReference type="Proteomes" id="UP000024635">
    <property type="component" value="Unassembled WGS sequence"/>
</dbReference>
<keyword evidence="4" id="KW-1185">Reference proteome</keyword>
<reference evidence="4" key="1">
    <citation type="journal article" date="2015" name="Nat. Genet.">
        <title>The genome and transcriptome of the zoonotic hookworm Ancylostoma ceylanicum identify infection-specific gene families.</title>
        <authorList>
            <person name="Schwarz E.M."/>
            <person name="Hu Y."/>
            <person name="Antoshechkin I."/>
            <person name="Miller M.M."/>
            <person name="Sternberg P.W."/>
            <person name="Aroian R.V."/>
        </authorList>
    </citation>
    <scope>NUCLEOTIDE SEQUENCE</scope>
    <source>
        <strain evidence="4">HY135</strain>
    </source>
</reference>
<keyword evidence="1" id="KW-0732">Signal</keyword>
<proteinExistence type="predicted"/>
<evidence type="ECO:0000256" key="1">
    <source>
        <dbReference type="SAM" id="SignalP"/>
    </source>
</evidence>
<comment type="caution">
    <text evidence="3">The sequence shown here is derived from an EMBL/GenBank/DDBJ whole genome shotgun (WGS) entry which is preliminary data.</text>
</comment>
<evidence type="ECO:0000313" key="3">
    <source>
        <dbReference type="EMBL" id="EYB85822.1"/>
    </source>
</evidence>
<organism evidence="3 4">
    <name type="scientific">Ancylostoma ceylanicum</name>
    <dbReference type="NCBI Taxonomy" id="53326"/>
    <lineage>
        <taxon>Eukaryota</taxon>
        <taxon>Metazoa</taxon>
        <taxon>Ecdysozoa</taxon>
        <taxon>Nematoda</taxon>
        <taxon>Chromadorea</taxon>
        <taxon>Rhabditida</taxon>
        <taxon>Rhabditina</taxon>
        <taxon>Rhabditomorpha</taxon>
        <taxon>Strongyloidea</taxon>
        <taxon>Ancylostomatidae</taxon>
        <taxon>Ancylostomatinae</taxon>
        <taxon>Ancylostoma</taxon>
    </lineage>
</organism>
<dbReference type="EMBL" id="JARK01001626">
    <property type="protein sequence ID" value="EYB85822.1"/>
    <property type="molecule type" value="Genomic_DNA"/>
</dbReference>
<dbReference type="Pfam" id="PF08277">
    <property type="entry name" value="PAN_3"/>
    <property type="match status" value="1"/>
</dbReference>
<accession>A0A016S637</accession>